<keyword evidence="3" id="KW-1185">Reference proteome</keyword>
<evidence type="ECO:0000313" key="2">
    <source>
        <dbReference type="EMBL" id="AZQ39233.1"/>
    </source>
</evidence>
<dbReference type="OrthoDB" id="4238224at2"/>
<reference evidence="2 3" key="1">
    <citation type="journal article" date="2019" name="Int. J. Syst. Evol. Microbiol.">
        <title>Streptomyces cyaneochromogenes sp. nov., a blue pigment-producing actinomycete from manganese-contaminated soil.</title>
        <authorList>
            <person name="Tang X."/>
            <person name="Zhao J."/>
            <person name="Li K."/>
            <person name="Chen Z."/>
            <person name="Sun Y."/>
            <person name="Gao J."/>
        </authorList>
    </citation>
    <scope>NUCLEOTIDE SEQUENCE [LARGE SCALE GENOMIC DNA]</scope>
    <source>
        <strain evidence="2 3">MK-45</strain>
    </source>
</reference>
<evidence type="ECO:0000256" key="1">
    <source>
        <dbReference type="SAM" id="Phobius"/>
    </source>
</evidence>
<feature type="transmembrane region" description="Helical" evidence="1">
    <location>
        <begin position="102"/>
        <end position="123"/>
    </location>
</feature>
<name>A0A3S9MJ82_9ACTN</name>
<organism evidence="2 3">
    <name type="scientific">Streptomyces cyaneochromogenes</name>
    <dbReference type="NCBI Taxonomy" id="2496836"/>
    <lineage>
        <taxon>Bacteria</taxon>
        <taxon>Bacillati</taxon>
        <taxon>Actinomycetota</taxon>
        <taxon>Actinomycetes</taxon>
        <taxon>Kitasatosporales</taxon>
        <taxon>Streptomycetaceae</taxon>
        <taxon>Streptomyces</taxon>
    </lineage>
</organism>
<dbReference type="RefSeq" id="WP_126397307.1">
    <property type="nucleotide sequence ID" value="NZ_CP034539.1"/>
</dbReference>
<dbReference type="EMBL" id="CP034539">
    <property type="protein sequence ID" value="AZQ39233.1"/>
    <property type="molecule type" value="Genomic_DNA"/>
</dbReference>
<evidence type="ECO:0000313" key="3">
    <source>
        <dbReference type="Proteomes" id="UP000280298"/>
    </source>
</evidence>
<keyword evidence="1" id="KW-1133">Transmembrane helix</keyword>
<dbReference type="Proteomes" id="UP000280298">
    <property type="component" value="Chromosome"/>
</dbReference>
<keyword evidence="1" id="KW-0472">Membrane</keyword>
<dbReference type="KEGG" id="scya:EJ357_42150"/>
<accession>A0A3S9MJ82</accession>
<proteinExistence type="predicted"/>
<protein>
    <submittedName>
        <fullName evidence="2">Uncharacterized protein</fullName>
    </submittedName>
</protein>
<dbReference type="AlphaFoldDB" id="A0A3S9MJ82"/>
<gene>
    <name evidence="2" type="ORF">EJ357_42150</name>
</gene>
<sequence length="164" mass="16857">MSLALAGWLVWLVSGPQLSAVLGFGPVDGVVLITECHDSHDVDGNVSGTDCTGSYASRGADEPARGILLQSAAEKYPSGTAVEVRTARGRAYELSGSAVQDFGTVAGLLLVPFLTLSAWLFACARHARLENAEGYLFAGLGGLVAVLVLSLVTALLVGLVTAVL</sequence>
<keyword evidence="1" id="KW-0812">Transmembrane</keyword>
<feature type="transmembrane region" description="Helical" evidence="1">
    <location>
        <begin position="135"/>
        <end position="163"/>
    </location>
</feature>